<evidence type="ECO:0000256" key="3">
    <source>
        <dbReference type="PIRSR" id="PIRSR001365-1"/>
    </source>
</evidence>
<gene>
    <name evidence="5" type="ORF">RVR_9595</name>
</gene>
<feature type="active site" description="Proton donor/acceptor" evidence="3">
    <location>
        <position position="150"/>
    </location>
</feature>
<comment type="similarity">
    <text evidence="2">Belongs to the DapA family.</text>
</comment>
<evidence type="ECO:0000256" key="1">
    <source>
        <dbReference type="ARBA" id="ARBA00023239"/>
    </source>
</evidence>
<evidence type="ECO:0000256" key="4">
    <source>
        <dbReference type="PIRSR" id="PIRSR001365-2"/>
    </source>
</evidence>
<evidence type="ECO:0000256" key="2">
    <source>
        <dbReference type="PIRNR" id="PIRNR001365"/>
    </source>
</evidence>
<dbReference type="SUPFAM" id="SSF51569">
    <property type="entry name" value="Aldolase"/>
    <property type="match status" value="1"/>
</dbReference>
<dbReference type="PANTHER" id="PTHR12128">
    <property type="entry name" value="DIHYDRODIPICOLINATE SYNTHASE"/>
    <property type="match status" value="1"/>
</dbReference>
<dbReference type="KEGG" id="arev:RVR_9595"/>
<dbReference type="InterPro" id="IPR002220">
    <property type="entry name" value="DapA-like"/>
</dbReference>
<reference evidence="5 6" key="1">
    <citation type="journal article" date="2010" name="J. Bacteriol.">
        <title>Biochemical characterization of a novel indole prenyltransferase from Streptomyces sp. SN-593.</title>
        <authorList>
            <person name="Takahashi S."/>
            <person name="Takagi H."/>
            <person name="Toyoda A."/>
            <person name="Uramoto M."/>
            <person name="Nogawa T."/>
            <person name="Ueki M."/>
            <person name="Sakaki Y."/>
            <person name="Osada H."/>
        </authorList>
    </citation>
    <scope>NUCLEOTIDE SEQUENCE [LARGE SCALE GENOMIC DNA]</scope>
    <source>
        <strain evidence="5 6">SN-593</strain>
    </source>
</reference>
<dbReference type="PIRSF" id="PIRSF001365">
    <property type="entry name" value="DHDPS"/>
    <property type="match status" value="1"/>
</dbReference>
<dbReference type="EMBL" id="AP018365">
    <property type="protein sequence ID" value="BBB01949.1"/>
    <property type="molecule type" value="Genomic_DNA"/>
</dbReference>
<dbReference type="Gene3D" id="3.20.20.70">
    <property type="entry name" value="Aldolase class I"/>
    <property type="match status" value="1"/>
</dbReference>
<name>A0A7U3UZZ4_9ACTN</name>
<dbReference type="Proteomes" id="UP000595703">
    <property type="component" value="Chromosome"/>
</dbReference>
<reference evidence="5 6" key="4">
    <citation type="journal article" date="2020" name="Sci. Rep.">
        <title>beta-carboline chemical signals induce reveromycin production through a LuxR family regulator in Streptomyces sp. SN-593.</title>
        <authorList>
            <person name="Panthee S."/>
            <person name="Kito N."/>
            <person name="Hayashi T."/>
            <person name="Shimizu T."/>
            <person name="Ishikawa J."/>
            <person name="Hamamoto H."/>
            <person name="Osada H."/>
            <person name="Takahashi S."/>
        </authorList>
    </citation>
    <scope>NUCLEOTIDE SEQUENCE [LARGE SCALE GENOMIC DNA]</scope>
    <source>
        <strain evidence="5 6">SN-593</strain>
    </source>
</reference>
<reference evidence="5 6" key="3">
    <citation type="journal article" date="2011" name="Nat. Chem. Biol.">
        <title>Reveromycin A biosynthesis uses RevG and RevJ for stereospecific spiroacetal formation.</title>
        <authorList>
            <person name="Takahashi S."/>
            <person name="Toyoda A."/>
            <person name="Sekiyama Y."/>
            <person name="Takagi H."/>
            <person name="Nogawa T."/>
            <person name="Uramoto M."/>
            <person name="Suzuki R."/>
            <person name="Koshino H."/>
            <person name="Kumano T."/>
            <person name="Panthee S."/>
            <person name="Dairi T."/>
            <person name="Ishikawa J."/>
            <person name="Ikeda H."/>
            <person name="Sakaki Y."/>
            <person name="Osada H."/>
        </authorList>
    </citation>
    <scope>NUCLEOTIDE SEQUENCE [LARGE SCALE GENOMIC DNA]</scope>
    <source>
        <strain evidence="5 6">SN-593</strain>
    </source>
</reference>
<organism evidence="5 6">
    <name type="scientific">Actinacidiphila reveromycinica</name>
    <dbReference type="NCBI Taxonomy" id="659352"/>
    <lineage>
        <taxon>Bacteria</taxon>
        <taxon>Bacillati</taxon>
        <taxon>Actinomycetota</taxon>
        <taxon>Actinomycetes</taxon>
        <taxon>Kitasatosporales</taxon>
        <taxon>Streptomycetaceae</taxon>
        <taxon>Actinacidiphila</taxon>
    </lineage>
</organism>
<protein>
    <submittedName>
        <fullName evidence="5">Putative dihydrodipicolinate synthase</fullName>
    </submittedName>
</protein>
<keyword evidence="6" id="KW-1185">Reference proteome</keyword>
<accession>A0A7U3UZZ4</accession>
<dbReference type="PANTHER" id="PTHR12128:SF19">
    <property type="entry name" value="5-DEHYDRO-4-DEOXYGLUCARATE DEHYDRATASE 2-RELATED"/>
    <property type="match status" value="1"/>
</dbReference>
<feature type="binding site" evidence="4">
    <location>
        <position position="62"/>
    </location>
    <ligand>
        <name>pyruvate</name>
        <dbReference type="ChEBI" id="CHEBI:15361"/>
    </ligand>
</feature>
<dbReference type="CDD" id="cd00408">
    <property type="entry name" value="DHDPS-like"/>
    <property type="match status" value="1"/>
</dbReference>
<evidence type="ECO:0000313" key="6">
    <source>
        <dbReference type="Proteomes" id="UP000595703"/>
    </source>
</evidence>
<dbReference type="InterPro" id="IPR013785">
    <property type="entry name" value="Aldolase_TIM"/>
</dbReference>
<keyword evidence="1 2" id="KW-0456">Lyase</keyword>
<reference evidence="5 6" key="2">
    <citation type="journal article" date="2011" name="J. Antibiot.">
        <title>Furaquinocins I and J: novel polyketide isoprenoid hybrid compounds from Streptomyces reveromyceticus SN-593.</title>
        <authorList>
            <person name="Panthee S."/>
            <person name="Takahashi S."/>
            <person name="Takagi H."/>
            <person name="Nogawa T."/>
            <person name="Oowada E."/>
            <person name="Uramoto M."/>
            <person name="Osada H."/>
        </authorList>
    </citation>
    <scope>NUCLEOTIDE SEQUENCE [LARGE SCALE GENOMIC DNA]</scope>
    <source>
        <strain evidence="5 6">SN-593</strain>
    </source>
</reference>
<dbReference type="SMART" id="SM01130">
    <property type="entry name" value="DHDPS"/>
    <property type="match status" value="1"/>
</dbReference>
<dbReference type="AlphaFoldDB" id="A0A7U3UZZ4"/>
<proteinExistence type="inferred from homology"/>
<feature type="active site" description="Schiff-base intermediate with substrate" evidence="3">
    <location>
        <position position="175"/>
    </location>
</feature>
<evidence type="ECO:0000313" key="5">
    <source>
        <dbReference type="EMBL" id="BBB01949.1"/>
    </source>
</evidence>
<dbReference type="GO" id="GO:0008840">
    <property type="term" value="F:4-hydroxy-tetrahydrodipicolinate synthase activity"/>
    <property type="evidence" value="ECO:0007669"/>
    <property type="project" value="TreeGrafter"/>
</dbReference>
<dbReference type="Pfam" id="PF00701">
    <property type="entry name" value="DHDPS"/>
    <property type="match status" value="1"/>
</dbReference>
<sequence length="313" mass="33537">MILETQDPPTPLEALRTRLATIIAIPVTPFRADGAVDWDHHTALIRRLVGHGVDAVTPNGNTGEFYTLTEAETRRSVESAVAAVDGAAVVMAGVGLDVESAVLAARHAREAGAGALMVHQPVHPYRSAEGWIEYHRNIADAVPELGVVLYVRDPRIGGAQIRALGEHSPNVIGVKYAVPDPVRFAGVARDAGLRRFVWIAGLAELSAPGYWAVGATGFTSGLVNVAPGLSTALLRALRGGDYRKAMAVWESARAFEELRAADASADNVSVVKEALAHLGLCGRAVRPPSRVLPPDLRERIAELVEQWRREGWL</sequence>